<reference evidence="3" key="1">
    <citation type="submission" date="2017-02" db="UniProtKB">
        <authorList>
            <consortium name="WormBaseParasite"/>
        </authorList>
    </citation>
    <scope>IDENTIFICATION</scope>
</reference>
<reference evidence="1 2" key="2">
    <citation type="submission" date="2018-11" db="EMBL/GenBank/DDBJ databases">
        <authorList>
            <consortium name="Pathogen Informatics"/>
        </authorList>
    </citation>
    <scope>NUCLEOTIDE SEQUENCE [LARGE SCALE GENOMIC DNA]</scope>
</reference>
<protein>
    <submittedName>
        <fullName evidence="3">Glutathione S-transferase</fullName>
    </submittedName>
</protein>
<evidence type="ECO:0000313" key="2">
    <source>
        <dbReference type="Proteomes" id="UP000280834"/>
    </source>
</evidence>
<dbReference type="Proteomes" id="UP000280834">
    <property type="component" value="Unassembled WGS sequence"/>
</dbReference>
<dbReference type="EMBL" id="UZAG01000262">
    <property type="protein sequence ID" value="VDO07805.1"/>
    <property type="molecule type" value="Genomic_DNA"/>
</dbReference>
<evidence type="ECO:0000313" key="1">
    <source>
        <dbReference type="EMBL" id="VDO07805.1"/>
    </source>
</evidence>
<proteinExistence type="predicted"/>
<evidence type="ECO:0000313" key="3">
    <source>
        <dbReference type="WBParaSite" id="BTMF_0000113101-mRNA-1"/>
    </source>
</evidence>
<gene>
    <name evidence="1" type="ORF">BTMF_LOCUS487</name>
</gene>
<sequence>MSLATDTVAKSGSETSHAVFMPFCGRFEERALST</sequence>
<name>A0A0R3Q4A5_9BILA</name>
<keyword evidence="2" id="KW-1185">Reference proteome</keyword>
<dbReference type="WBParaSite" id="BTMF_0000113101-mRNA-1">
    <property type="protein sequence ID" value="BTMF_0000113101-mRNA-1"/>
    <property type="gene ID" value="BTMF_0000113101"/>
</dbReference>
<accession>A0A0R3Q4A5</accession>
<dbReference type="AlphaFoldDB" id="A0A0R3Q4A5"/>
<organism evidence="3">
    <name type="scientific">Brugia timori</name>
    <dbReference type="NCBI Taxonomy" id="42155"/>
    <lineage>
        <taxon>Eukaryota</taxon>
        <taxon>Metazoa</taxon>
        <taxon>Ecdysozoa</taxon>
        <taxon>Nematoda</taxon>
        <taxon>Chromadorea</taxon>
        <taxon>Rhabditida</taxon>
        <taxon>Spirurina</taxon>
        <taxon>Spiruromorpha</taxon>
        <taxon>Filarioidea</taxon>
        <taxon>Onchocercidae</taxon>
        <taxon>Brugia</taxon>
    </lineage>
</organism>